<comment type="similarity">
    <text evidence="2 13">Belongs to the ATPase protein 8 family.</text>
</comment>
<keyword evidence="10 13" id="KW-0496">Mitochondrion</keyword>
<dbReference type="GeneID" id="35199151"/>
<keyword evidence="4 13" id="KW-0813">Transport</keyword>
<dbReference type="GO" id="GO:0045259">
    <property type="term" value="C:proton-transporting ATP synthase complex"/>
    <property type="evidence" value="ECO:0007669"/>
    <property type="project" value="UniProtKB-KW"/>
</dbReference>
<dbReference type="GO" id="GO:0031966">
    <property type="term" value="C:mitochondrial membrane"/>
    <property type="evidence" value="ECO:0007669"/>
    <property type="project" value="UniProtKB-SubCell"/>
</dbReference>
<comment type="function">
    <text evidence="12">Mitochondrial membrane ATP synthase (F(1)F(0) ATP synthase or Complex V) produces ATP from ADP in the presence of a proton gradient across the membrane which is generated by electron transport complexes of the respiratory chain. F-type ATPases consist of two structural domains, F(1) - containing the extramembraneous catalytic core and F(0) - containing the membrane proton channel, linked together by a central stalk and a peripheral stalk. During catalysis, ATP synthesis in the catalytic domain of F(1) is coupled via a rotary mechanism of the central stalk subunits to proton translocation. Part of the complex F(0) domain. Minor subunit located with subunit a in the membrane.</text>
</comment>
<evidence type="ECO:0000256" key="12">
    <source>
        <dbReference type="ARBA" id="ARBA00024864"/>
    </source>
</evidence>
<dbReference type="Pfam" id="PF00895">
    <property type="entry name" value="ATP-synt_8"/>
    <property type="match status" value="1"/>
</dbReference>
<dbReference type="GO" id="GO:0015078">
    <property type="term" value="F:proton transmembrane transporter activity"/>
    <property type="evidence" value="ECO:0007669"/>
    <property type="project" value="InterPro"/>
</dbReference>
<geneLocation type="mitochondrion" evidence="15"/>
<evidence type="ECO:0000256" key="7">
    <source>
        <dbReference type="ARBA" id="ARBA00022781"/>
    </source>
</evidence>
<evidence type="ECO:0000256" key="5">
    <source>
        <dbReference type="ARBA" id="ARBA00022547"/>
    </source>
</evidence>
<sequence length="53" mass="6476">MPQMAPISWLFLFLLFSIIFILFNMMNYFVYFPLTSKSKNLSKINTMSMNWKW</sequence>
<comment type="subcellular location">
    <subcellularLocation>
        <location evidence="1 13">Mitochondrion membrane</location>
        <topology evidence="1 13">Single-pass membrane protein</topology>
    </subcellularLocation>
</comment>
<evidence type="ECO:0000256" key="9">
    <source>
        <dbReference type="ARBA" id="ARBA00023065"/>
    </source>
</evidence>
<keyword evidence="11 14" id="KW-0472">Membrane</keyword>
<dbReference type="CTD" id="4509"/>
<evidence type="ECO:0000256" key="6">
    <source>
        <dbReference type="ARBA" id="ARBA00022692"/>
    </source>
</evidence>
<keyword evidence="8 14" id="KW-1133">Transmembrane helix</keyword>
<comment type="subunit">
    <text evidence="3">F-type ATPases have 2 components, CF(1) - the catalytic core - and CF(0) - the membrane proton channel.</text>
</comment>
<evidence type="ECO:0000256" key="10">
    <source>
        <dbReference type="ARBA" id="ARBA00023128"/>
    </source>
</evidence>
<dbReference type="KEGG" id="ecoe:35199151"/>
<keyword evidence="6 13" id="KW-0812">Transmembrane</keyword>
<protein>
    <recommendedName>
        <fullName evidence="13">ATP synthase complex subunit 8</fullName>
    </recommendedName>
</protein>
<accession>A0A342LHV7</accession>
<reference evidence="15" key="1">
    <citation type="journal article" date="2017" name="Sci. Rep.">
        <title>Mitochondrial genomes of the hoverflies Episyrphus balteatus and Eupeodes corollae (Diptera: Syrphidae), with a phylogenetic analysis of Muscomorpha.</title>
        <authorList>
            <person name="Pu D.Q."/>
            <person name="Liu H.L."/>
            <person name="Gong Y.Y."/>
            <person name="Ji P.C."/>
            <person name="Li Y.J."/>
            <person name="Mou F.S."/>
            <person name="Wei S.J."/>
        </authorList>
    </citation>
    <scope>NUCLEOTIDE SEQUENCE</scope>
</reference>
<evidence type="ECO:0000256" key="3">
    <source>
        <dbReference type="ARBA" id="ARBA00011291"/>
    </source>
</evidence>
<gene>
    <name evidence="15" type="primary">ATP8</name>
</gene>
<evidence type="ECO:0000313" key="15">
    <source>
        <dbReference type="EMBL" id="ANW72028.1"/>
    </source>
</evidence>
<dbReference type="InterPro" id="IPR001421">
    <property type="entry name" value="ATP8_metazoa"/>
</dbReference>
<name>A0A342LHV7_9MUSC</name>
<dbReference type="AlphaFoldDB" id="A0A342LHV7"/>
<evidence type="ECO:0000256" key="13">
    <source>
        <dbReference type="RuleBase" id="RU003661"/>
    </source>
</evidence>
<dbReference type="EMBL" id="KU379658">
    <property type="protein sequence ID" value="ANW72028.1"/>
    <property type="molecule type" value="Genomic_DNA"/>
</dbReference>
<evidence type="ECO:0000256" key="2">
    <source>
        <dbReference type="ARBA" id="ARBA00008892"/>
    </source>
</evidence>
<dbReference type="GO" id="GO:0015986">
    <property type="term" value="P:proton motive force-driven ATP synthesis"/>
    <property type="evidence" value="ECO:0007669"/>
    <property type="project" value="InterPro"/>
</dbReference>
<evidence type="ECO:0000256" key="11">
    <source>
        <dbReference type="ARBA" id="ARBA00023136"/>
    </source>
</evidence>
<evidence type="ECO:0000256" key="8">
    <source>
        <dbReference type="ARBA" id="ARBA00022989"/>
    </source>
</evidence>
<evidence type="ECO:0000256" key="14">
    <source>
        <dbReference type="SAM" id="Phobius"/>
    </source>
</evidence>
<keyword evidence="9 13" id="KW-0406">Ion transport</keyword>
<organism evidence="15">
    <name type="scientific">Eupeodes corollae</name>
    <dbReference type="NCBI Taxonomy" id="290404"/>
    <lineage>
        <taxon>Eukaryota</taxon>
        <taxon>Metazoa</taxon>
        <taxon>Ecdysozoa</taxon>
        <taxon>Arthropoda</taxon>
        <taxon>Hexapoda</taxon>
        <taxon>Insecta</taxon>
        <taxon>Pterygota</taxon>
        <taxon>Neoptera</taxon>
        <taxon>Endopterygota</taxon>
        <taxon>Diptera</taxon>
        <taxon>Brachycera</taxon>
        <taxon>Muscomorpha</taxon>
        <taxon>Syrphoidea</taxon>
        <taxon>Syrphidae</taxon>
        <taxon>Syrphinae</taxon>
        <taxon>Syrphini</taxon>
        <taxon>Eupeodes</taxon>
        <taxon>Eupeodes</taxon>
    </lineage>
</organism>
<feature type="transmembrane region" description="Helical" evidence="14">
    <location>
        <begin position="6"/>
        <end position="30"/>
    </location>
</feature>
<keyword evidence="5 13" id="KW-0138">CF(0)</keyword>
<dbReference type="RefSeq" id="YP_009446017.1">
    <property type="nucleotide sequence ID" value="NC_036482.1"/>
</dbReference>
<evidence type="ECO:0000256" key="4">
    <source>
        <dbReference type="ARBA" id="ARBA00022448"/>
    </source>
</evidence>
<evidence type="ECO:0000256" key="1">
    <source>
        <dbReference type="ARBA" id="ARBA00004304"/>
    </source>
</evidence>
<proteinExistence type="inferred from homology"/>
<keyword evidence="7 13" id="KW-0375">Hydrogen ion transport</keyword>